<protein>
    <submittedName>
        <fullName evidence="2">Uncharacterized protein</fullName>
    </submittedName>
</protein>
<evidence type="ECO:0000256" key="1">
    <source>
        <dbReference type="SAM" id="Phobius"/>
    </source>
</evidence>
<keyword evidence="3" id="KW-1185">Reference proteome</keyword>
<keyword evidence="1" id="KW-1133">Transmembrane helix</keyword>
<feature type="transmembrane region" description="Helical" evidence="1">
    <location>
        <begin position="20"/>
        <end position="42"/>
    </location>
</feature>
<dbReference type="EMBL" id="KZ826319">
    <property type="protein sequence ID" value="PYI11083.1"/>
    <property type="molecule type" value="Genomic_DNA"/>
</dbReference>
<keyword evidence="1" id="KW-0812">Transmembrane</keyword>
<evidence type="ECO:0000313" key="3">
    <source>
        <dbReference type="Proteomes" id="UP000248423"/>
    </source>
</evidence>
<gene>
    <name evidence="2" type="ORF">BO78DRAFT_161748</name>
</gene>
<reference evidence="2 3" key="1">
    <citation type="submission" date="2018-02" db="EMBL/GenBank/DDBJ databases">
        <title>The genomes of Aspergillus section Nigri reveals drivers in fungal speciation.</title>
        <authorList>
            <consortium name="DOE Joint Genome Institute"/>
            <person name="Vesth T.C."/>
            <person name="Nybo J."/>
            <person name="Theobald S."/>
            <person name="Brandl J."/>
            <person name="Frisvad J.C."/>
            <person name="Nielsen K.F."/>
            <person name="Lyhne E.K."/>
            <person name="Kogle M.E."/>
            <person name="Kuo A."/>
            <person name="Riley R."/>
            <person name="Clum A."/>
            <person name="Nolan M."/>
            <person name="Lipzen A."/>
            <person name="Salamov A."/>
            <person name="Henrissat B."/>
            <person name="Wiebenga A."/>
            <person name="De vries R.P."/>
            <person name="Grigoriev I.V."/>
            <person name="Mortensen U.H."/>
            <person name="Andersen M.R."/>
            <person name="Baker S.E."/>
        </authorList>
    </citation>
    <scope>NUCLEOTIDE SEQUENCE [LARGE SCALE GENOMIC DNA]</scope>
    <source>
        <strain evidence="2 3">CBS 121057</strain>
    </source>
</reference>
<dbReference type="AlphaFoldDB" id="A0A319FMW3"/>
<keyword evidence="1" id="KW-0472">Membrane</keyword>
<proteinExistence type="predicted"/>
<name>A0A319FMW3_ASPSB</name>
<dbReference type="Proteomes" id="UP000248423">
    <property type="component" value="Unassembled WGS sequence"/>
</dbReference>
<dbReference type="VEuPathDB" id="FungiDB:BO78DRAFT_161748"/>
<accession>A0A319FMW3</accession>
<sequence>MDLAGLVPSLLPLPPILVPARLLIILFLCSGSFVTFILEYVFAATESCLLFWPCWICSNRFASATSTSTVTVTPLHSLHSSSATRGFQTHRLLLGLEPVITDPLRPESQTIFTDPCISHSSFFLNGLVFACGLLAVLSLML</sequence>
<evidence type="ECO:0000313" key="2">
    <source>
        <dbReference type="EMBL" id="PYI11083.1"/>
    </source>
</evidence>
<organism evidence="2 3">
    <name type="scientific">Aspergillus sclerotiicarbonarius (strain CBS 121057 / IBT 28362)</name>
    <dbReference type="NCBI Taxonomy" id="1448318"/>
    <lineage>
        <taxon>Eukaryota</taxon>
        <taxon>Fungi</taxon>
        <taxon>Dikarya</taxon>
        <taxon>Ascomycota</taxon>
        <taxon>Pezizomycotina</taxon>
        <taxon>Eurotiomycetes</taxon>
        <taxon>Eurotiomycetidae</taxon>
        <taxon>Eurotiales</taxon>
        <taxon>Aspergillaceae</taxon>
        <taxon>Aspergillus</taxon>
        <taxon>Aspergillus subgen. Circumdati</taxon>
    </lineage>
</organism>
<feature type="transmembrane region" description="Helical" evidence="1">
    <location>
        <begin position="122"/>
        <end position="140"/>
    </location>
</feature>